<dbReference type="PANTHER" id="PTHR33571">
    <property type="entry name" value="SSL8005 PROTEIN"/>
    <property type="match status" value="1"/>
</dbReference>
<evidence type="ECO:0000256" key="1">
    <source>
        <dbReference type="ARBA" id="ARBA00001946"/>
    </source>
</evidence>
<dbReference type="InterPro" id="IPR002934">
    <property type="entry name" value="Polymerase_NTP_transf_dom"/>
</dbReference>
<dbReference type="Pfam" id="PF01909">
    <property type="entry name" value="NTP_transf_2"/>
    <property type="match status" value="1"/>
</dbReference>
<keyword evidence="7" id="KW-0067">ATP-binding</keyword>
<dbReference type="Proteomes" id="UP001212123">
    <property type="component" value="Unassembled WGS sequence"/>
</dbReference>
<keyword evidence="8" id="KW-0460">Magnesium</keyword>
<keyword evidence="4" id="KW-0548">Nucleotidyltransferase</keyword>
<dbReference type="RefSeq" id="WP_231387571.1">
    <property type="nucleotide sequence ID" value="NZ_JAQMTU010000076.1"/>
</dbReference>
<keyword evidence="6" id="KW-0547">Nucleotide-binding</keyword>
<dbReference type="EMBL" id="JAQMTU010000076">
    <property type="protein sequence ID" value="MDB9487469.1"/>
    <property type="molecule type" value="Genomic_DNA"/>
</dbReference>
<proteinExistence type="inferred from homology"/>
<sequence>MRLSTESPIITSSILRCEEVIAILRPQHDAIRAFHVASLFLFGSVARNEATPSSDIDLLVEFSKPVGMFTFARLQIYLEKLLGCAIDLGTPDSLKPYLNDVVIAEAKRVF</sequence>
<evidence type="ECO:0000256" key="8">
    <source>
        <dbReference type="ARBA" id="ARBA00022842"/>
    </source>
</evidence>
<feature type="domain" description="Polymerase nucleotidyl transferase" evidence="10">
    <location>
        <begin position="35"/>
        <end position="106"/>
    </location>
</feature>
<evidence type="ECO:0000313" key="11">
    <source>
        <dbReference type="EMBL" id="MDB9487469.1"/>
    </source>
</evidence>
<evidence type="ECO:0000256" key="7">
    <source>
        <dbReference type="ARBA" id="ARBA00022840"/>
    </source>
</evidence>
<comment type="similarity">
    <text evidence="9">Belongs to the MntA antitoxin family.</text>
</comment>
<evidence type="ECO:0000313" key="12">
    <source>
        <dbReference type="Proteomes" id="UP001212123"/>
    </source>
</evidence>
<dbReference type="PANTHER" id="PTHR33571:SF12">
    <property type="entry name" value="BSL3053 PROTEIN"/>
    <property type="match status" value="1"/>
</dbReference>
<evidence type="ECO:0000256" key="2">
    <source>
        <dbReference type="ARBA" id="ARBA00022649"/>
    </source>
</evidence>
<reference evidence="11 12" key="1">
    <citation type="submission" date="2023-01" db="EMBL/GenBank/DDBJ databases">
        <title>Genomes from the Australian National Cyanobacteria Reference Collection.</title>
        <authorList>
            <person name="Willis A."/>
            <person name="Lee E.M.F."/>
        </authorList>
    </citation>
    <scope>NUCLEOTIDE SEQUENCE [LARGE SCALE GENOMIC DNA]</scope>
    <source>
        <strain evidence="11 12">CS-537/01</strain>
    </source>
</reference>
<protein>
    <submittedName>
        <fullName evidence="11">Nucleotidyltransferase family protein</fullName>
    </submittedName>
</protein>
<dbReference type="CDD" id="cd05403">
    <property type="entry name" value="NT_KNTase_like"/>
    <property type="match status" value="1"/>
</dbReference>
<evidence type="ECO:0000256" key="3">
    <source>
        <dbReference type="ARBA" id="ARBA00022679"/>
    </source>
</evidence>
<dbReference type="InterPro" id="IPR043519">
    <property type="entry name" value="NT_sf"/>
</dbReference>
<dbReference type="InterPro" id="IPR052038">
    <property type="entry name" value="Type-VII_TA_antitoxin"/>
</dbReference>
<keyword evidence="2" id="KW-1277">Toxin-antitoxin system</keyword>
<keyword evidence="12" id="KW-1185">Reference proteome</keyword>
<evidence type="ECO:0000259" key="10">
    <source>
        <dbReference type="Pfam" id="PF01909"/>
    </source>
</evidence>
<comment type="caution">
    <text evidence="11">The sequence shown here is derived from an EMBL/GenBank/DDBJ whole genome shotgun (WGS) entry which is preliminary data.</text>
</comment>
<organism evidence="11 12">
    <name type="scientific">Dolichospermum circinale CS-537/01</name>
    <dbReference type="NCBI Taxonomy" id="3021739"/>
    <lineage>
        <taxon>Bacteria</taxon>
        <taxon>Bacillati</taxon>
        <taxon>Cyanobacteriota</taxon>
        <taxon>Cyanophyceae</taxon>
        <taxon>Nostocales</taxon>
        <taxon>Aphanizomenonaceae</taxon>
        <taxon>Dolichospermum</taxon>
        <taxon>Dolichospermum circinale</taxon>
    </lineage>
</organism>
<evidence type="ECO:0000256" key="6">
    <source>
        <dbReference type="ARBA" id="ARBA00022741"/>
    </source>
</evidence>
<evidence type="ECO:0000256" key="5">
    <source>
        <dbReference type="ARBA" id="ARBA00022723"/>
    </source>
</evidence>
<evidence type="ECO:0000256" key="9">
    <source>
        <dbReference type="ARBA" id="ARBA00038276"/>
    </source>
</evidence>
<dbReference type="Gene3D" id="3.30.460.10">
    <property type="entry name" value="Beta Polymerase, domain 2"/>
    <property type="match status" value="1"/>
</dbReference>
<dbReference type="SUPFAM" id="SSF81301">
    <property type="entry name" value="Nucleotidyltransferase"/>
    <property type="match status" value="1"/>
</dbReference>
<gene>
    <name evidence="11" type="ORF">PN492_13075</name>
</gene>
<evidence type="ECO:0000256" key="4">
    <source>
        <dbReference type="ARBA" id="ARBA00022695"/>
    </source>
</evidence>
<dbReference type="GeneID" id="78012124"/>
<keyword evidence="3" id="KW-0808">Transferase</keyword>
<keyword evidence="5" id="KW-0479">Metal-binding</keyword>
<comment type="cofactor">
    <cofactor evidence="1">
        <name>Mg(2+)</name>
        <dbReference type="ChEBI" id="CHEBI:18420"/>
    </cofactor>
</comment>
<accession>A0ABT5A6A9</accession>
<name>A0ABT5A6A9_9CYAN</name>